<dbReference type="FunFam" id="3.40.50.620:FF:000212">
    <property type="entry name" value="Leucine--tRNA ligase"/>
    <property type="match status" value="1"/>
</dbReference>
<evidence type="ECO:0000313" key="13">
    <source>
        <dbReference type="EMBL" id="KKM06523.1"/>
    </source>
</evidence>
<keyword evidence="6" id="KW-0067">ATP-binding</keyword>
<dbReference type="Pfam" id="PF00133">
    <property type="entry name" value="tRNA-synt_1"/>
    <property type="match status" value="1"/>
</dbReference>
<dbReference type="InterPro" id="IPR025709">
    <property type="entry name" value="Leu_tRNA-synth_edit"/>
</dbReference>
<evidence type="ECO:0000256" key="3">
    <source>
        <dbReference type="ARBA" id="ARBA00022490"/>
    </source>
</evidence>
<evidence type="ECO:0000256" key="4">
    <source>
        <dbReference type="ARBA" id="ARBA00022598"/>
    </source>
</evidence>
<dbReference type="PANTHER" id="PTHR43740">
    <property type="entry name" value="LEUCYL-TRNA SYNTHETASE"/>
    <property type="match status" value="1"/>
</dbReference>
<dbReference type="Gene3D" id="3.40.50.620">
    <property type="entry name" value="HUPs"/>
    <property type="match status" value="1"/>
</dbReference>
<comment type="caution">
    <text evidence="13">The sequence shown here is derived from an EMBL/GenBank/DDBJ whole genome shotgun (WGS) entry which is preliminary data.</text>
</comment>
<dbReference type="SUPFAM" id="SSF50677">
    <property type="entry name" value="ValRS/IleRS/LeuRS editing domain"/>
    <property type="match status" value="1"/>
</dbReference>
<name>A0A0F9K5Q3_9ZZZZ</name>
<evidence type="ECO:0000256" key="2">
    <source>
        <dbReference type="ARBA" id="ARBA00013164"/>
    </source>
</evidence>
<dbReference type="GO" id="GO:0002161">
    <property type="term" value="F:aminoacyl-tRNA deacylase activity"/>
    <property type="evidence" value="ECO:0007669"/>
    <property type="project" value="InterPro"/>
</dbReference>
<dbReference type="InterPro" id="IPR009080">
    <property type="entry name" value="tRNAsynth_Ia_anticodon-bd"/>
</dbReference>
<comment type="catalytic activity">
    <reaction evidence="9">
        <text>tRNA(Leu) + L-leucine + ATP = L-leucyl-tRNA(Leu) + AMP + diphosphate</text>
        <dbReference type="Rhea" id="RHEA:11688"/>
        <dbReference type="Rhea" id="RHEA-COMP:9613"/>
        <dbReference type="Rhea" id="RHEA-COMP:9622"/>
        <dbReference type="ChEBI" id="CHEBI:30616"/>
        <dbReference type="ChEBI" id="CHEBI:33019"/>
        <dbReference type="ChEBI" id="CHEBI:57427"/>
        <dbReference type="ChEBI" id="CHEBI:78442"/>
        <dbReference type="ChEBI" id="CHEBI:78494"/>
        <dbReference type="ChEBI" id="CHEBI:456215"/>
        <dbReference type="EC" id="6.1.1.4"/>
    </reaction>
</comment>
<dbReference type="GO" id="GO:0005524">
    <property type="term" value="F:ATP binding"/>
    <property type="evidence" value="ECO:0007669"/>
    <property type="project" value="UniProtKB-KW"/>
</dbReference>
<reference evidence="13" key="1">
    <citation type="journal article" date="2015" name="Nature">
        <title>Complex archaea that bridge the gap between prokaryotes and eukaryotes.</title>
        <authorList>
            <person name="Spang A."/>
            <person name="Saw J.H."/>
            <person name="Jorgensen S.L."/>
            <person name="Zaremba-Niedzwiedzka K."/>
            <person name="Martijn J."/>
            <person name="Lind A.E."/>
            <person name="van Eijk R."/>
            <person name="Schleper C."/>
            <person name="Guy L."/>
            <person name="Ettema T.J."/>
        </authorList>
    </citation>
    <scope>NUCLEOTIDE SEQUENCE</scope>
</reference>
<dbReference type="PANTHER" id="PTHR43740:SF2">
    <property type="entry name" value="LEUCINE--TRNA LIGASE, MITOCHONDRIAL"/>
    <property type="match status" value="1"/>
</dbReference>
<evidence type="ECO:0000259" key="12">
    <source>
        <dbReference type="Pfam" id="PF13603"/>
    </source>
</evidence>
<gene>
    <name evidence="13" type="ORF">LCGC14_1743140</name>
</gene>
<evidence type="ECO:0000256" key="7">
    <source>
        <dbReference type="ARBA" id="ARBA00022917"/>
    </source>
</evidence>
<comment type="similarity">
    <text evidence="1">Belongs to the class-I aminoacyl-tRNA synthetase family.</text>
</comment>
<feature type="domain" description="Leucyl-tRNA synthetase editing" evidence="12">
    <location>
        <begin position="5"/>
        <end position="107"/>
    </location>
</feature>
<dbReference type="Gene3D" id="1.10.730.10">
    <property type="entry name" value="Isoleucyl-tRNA Synthetase, Domain 1"/>
    <property type="match status" value="1"/>
</dbReference>
<evidence type="ECO:0000256" key="8">
    <source>
        <dbReference type="ARBA" id="ARBA00023146"/>
    </source>
</evidence>
<evidence type="ECO:0000256" key="1">
    <source>
        <dbReference type="ARBA" id="ARBA00005594"/>
    </source>
</evidence>
<dbReference type="EMBL" id="LAZR01015973">
    <property type="protein sequence ID" value="KKM06523.1"/>
    <property type="molecule type" value="Genomic_DNA"/>
</dbReference>
<keyword evidence="7" id="KW-0648">Protein biosynthesis</keyword>
<dbReference type="SUPFAM" id="SSF52374">
    <property type="entry name" value="Nucleotidylyl transferase"/>
    <property type="match status" value="1"/>
</dbReference>
<dbReference type="GO" id="GO:0006429">
    <property type="term" value="P:leucyl-tRNA aminoacylation"/>
    <property type="evidence" value="ECO:0007669"/>
    <property type="project" value="InterPro"/>
</dbReference>
<feature type="domain" description="Methionyl/Valyl/Leucyl/Isoleucyl-tRNA synthetase anticodon-binding" evidence="11">
    <location>
        <begin position="366"/>
        <end position="494"/>
    </location>
</feature>
<dbReference type="EC" id="6.1.1.4" evidence="2"/>
<dbReference type="InterPro" id="IPR002300">
    <property type="entry name" value="aa-tRNA-synth_Ia"/>
</dbReference>
<dbReference type="SUPFAM" id="SSF47323">
    <property type="entry name" value="Anticodon-binding domain of a subclass of class I aminoacyl-tRNA synthetases"/>
    <property type="match status" value="1"/>
</dbReference>
<dbReference type="Pfam" id="PF08264">
    <property type="entry name" value="Anticodon_1"/>
    <property type="match status" value="1"/>
</dbReference>
<dbReference type="InterPro" id="IPR013155">
    <property type="entry name" value="M/V/L/I-tRNA-synth_anticd-bd"/>
</dbReference>
<dbReference type="FunFam" id="1.10.730.10:FF:000011">
    <property type="entry name" value="Leucine--tRNA ligase chloroplastic/mitochondrial"/>
    <property type="match status" value="1"/>
</dbReference>
<dbReference type="InterPro" id="IPR002302">
    <property type="entry name" value="Leu-tRNA-ligase"/>
</dbReference>
<sequence length="535" mass="61539">RTGCSKEKTGIFTGEYAINPATKEKIPIWIADYVLMEYGTGAIMAVPDYDERDKEFAKKYNLDIKEVIKGGDITKRAYIGEGILVNSSEFNRVNSKEARNKVTRHLEKKKLGKKSVQYKLRDWLVSRQRYWGAPIPIIYCDSCGSVPVPEKDLPVLLPENVEFKPHGRSPLVDVEEFVNTTCPKCKGNAKRETDTMDTFVDSSWYYMRYLSPKDDTQAFDSKEVNKWLPVDQYIGGIEHAILHLLYSRFITKVLFDLGLINFNEPFKNLFTQGMIIKNGAKMSKSKGNVVNPDSIIEKYGADTQRLYTLFIAPPQRDAEWSDRGVIGAFRFLKRLWQNVVVFEEHYKKIPKTEIKRNLFSSETKDLYRYTNLTIKKVTEDIEVSWHFNTAIASVMELINKLANFNVNLKEKDLKDEKSINDFNVLRFSLEAIVKILAPFVPHICEELWEILGNTPSVFSVPWPSYDKDVIVAEQVEMVIQINGKVRSRVVVPSDIGEEDLKLRVMEDKRIKESINGKKIIKTIVVPKKLVNLVIK</sequence>
<keyword evidence="3" id="KW-0963">Cytoplasm</keyword>
<accession>A0A0F9K5Q3</accession>
<keyword evidence="5" id="KW-0547">Nucleotide-binding</keyword>
<dbReference type="Gene3D" id="3.10.20.590">
    <property type="match status" value="1"/>
</dbReference>
<evidence type="ECO:0000259" key="11">
    <source>
        <dbReference type="Pfam" id="PF08264"/>
    </source>
</evidence>
<protein>
    <recommendedName>
        <fullName evidence="2">leucine--tRNA ligase</fullName>
        <ecNumber evidence="2">6.1.1.4</ecNumber>
    </recommendedName>
</protein>
<dbReference type="AlphaFoldDB" id="A0A0F9K5Q3"/>
<dbReference type="InterPro" id="IPR014729">
    <property type="entry name" value="Rossmann-like_a/b/a_fold"/>
</dbReference>
<feature type="non-terminal residue" evidence="13">
    <location>
        <position position="1"/>
    </location>
</feature>
<organism evidence="13">
    <name type="scientific">marine sediment metagenome</name>
    <dbReference type="NCBI Taxonomy" id="412755"/>
    <lineage>
        <taxon>unclassified sequences</taxon>
        <taxon>metagenomes</taxon>
        <taxon>ecological metagenomes</taxon>
    </lineage>
</organism>
<keyword evidence="4" id="KW-0436">Ligase</keyword>
<evidence type="ECO:0000259" key="10">
    <source>
        <dbReference type="Pfam" id="PF00133"/>
    </source>
</evidence>
<dbReference type="InterPro" id="IPR009008">
    <property type="entry name" value="Val/Leu/Ile-tRNA-synth_edit"/>
</dbReference>
<keyword evidence="8" id="KW-0030">Aminoacyl-tRNA synthetase</keyword>
<dbReference type="GO" id="GO:0005739">
    <property type="term" value="C:mitochondrion"/>
    <property type="evidence" value="ECO:0007669"/>
    <property type="project" value="UniProtKB-ARBA"/>
</dbReference>
<proteinExistence type="inferred from homology"/>
<evidence type="ECO:0000256" key="9">
    <source>
        <dbReference type="ARBA" id="ARBA00047469"/>
    </source>
</evidence>
<dbReference type="GO" id="GO:0005829">
    <property type="term" value="C:cytosol"/>
    <property type="evidence" value="ECO:0007669"/>
    <property type="project" value="TreeGrafter"/>
</dbReference>
<dbReference type="Pfam" id="PF13603">
    <property type="entry name" value="tRNA-synt_1_2"/>
    <property type="match status" value="1"/>
</dbReference>
<evidence type="ECO:0000256" key="5">
    <source>
        <dbReference type="ARBA" id="ARBA00022741"/>
    </source>
</evidence>
<evidence type="ECO:0000256" key="6">
    <source>
        <dbReference type="ARBA" id="ARBA00022840"/>
    </source>
</evidence>
<dbReference type="CDD" id="cd07958">
    <property type="entry name" value="Anticodon_Ia_Leu_BEm"/>
    <property type="match status" value="1"/>
</dbReference>
<feature type="domain" description="Aminoacyl-tRNA synthetase class Ia" evidence="10">
    <location>
        <begin position="118"/>
        <end position="321"/>
    </location>
</feature>
<dbReference type="GO" id="GO:0004823">
    <property type="term" value="F:leucine-tRNA ligase activity"/>
    <property type="evidence" value="ECO:0007669"/>
    <property type="project" value="UniProtKB-EC"/>
</dbReference>